<evidence type="ECO:0000259" key="2">
    <source>
        <dbReference type="Pfam" id="PF13349"/>
    </source>
</evidence>
<proteinExistence type="predicted"/>
<keyword evidence="1" id="KW-1133">Transmembrane helix</keyword>
<organism evidence="3 4">
    <name type="scientific">Faecalicatena faecalis</name>
    <dbReference type="NCBI Taxonomy" id="2726362"/>
    <lineage>
        <taxon>Bacteria</taxon>
        <taxon>Bacillati</taxon>
        <taxon>Bacillota</taxon>
        <taxon>Clostridia</taxon>
        <taxon>Lachnospirales</taxon>
        <taxon>Lachnospiraceae</taxon>
        <taxon>Faecalicatena</taxon>
    </lineage>
</organism>
<evidence type="ECO:0000313" key="4">
    <source>
        <dbReference type="Proteomes" id="UP000723714"/>
    </source>
</evidence>
<name>A0ABS6D8S5_9FIRM</name>
<evidence type="ECO:0000256" key="1">
    <source>
        <dbReference type="SAM" id="Phobius"/>
    </source>
</evidence>
<dbReference type="Proteomes" id="UP000723714">
    <property type="component" value="Unassembled WGS sequence"/>
</dbReference>
<reference evidence="3 4" key="1">
    <citation type="submission" date="2021-06" db="EMBL/GenBank/DDBJ databases">
        <title>Faecalicatena sp. nov. isolated from porcine feces.</title>
        <authorList>
            <person name="Oh B.S."/>
            <person name="Lee J.H."/>
        </authorList>
    </citation>
    <scope>NUCLEOTIDE SEQUENCE [LARGE SCALE GENOMIC DNA]</scope>
    <source>
        <strain evidence="3 4">AGMB00832</strain>
    </source>
</reference>
<comment type="caution">
    <text evidence="3">The sequence shown here is derived from an EMBL/GenBank/DDBJ whole genome shotgun (WGS) entry which is preliminary data.</text>
</comment>
<protein>
    <submittedName>
        <fullName evidence="3">DUF4097 domain-containing protein</fullName>
    </submittedName>
</protein>
<evidence type="ECO:0000313" key="3">
    <source>
        <dbReference type="EMBL" id="MBU3877989.1"/>
    </source>
</evidence>
<dbReference type="Pfam" id="PF13349">
    <property type="entry name" value="DUF4097"/>
    <property type="match status" value="1"/>
</dbReference>
<feature type="transmembrane region" description="Helical" evidence="1">
    <location>
        <begin position="9"/>
        <end position="30"/>
    </location>
</feature>
<keyword evidence="4" id="KW-1185">Reference proteome</keyword>
<sequence>MMKTTTKSIVIVSTCLMIGGMVIGGIGFFMGGRPGVQISRQGILSTSTKSEPCELKKTELDDFSKAKITIDSYADVQVLPSDDDNFYLEYLLDKSYGKPEYSVKDDTLTIRQLNHSIGFINIGFETNETLKNTYLRLYVPKGNALDFMDLYNDTGDVTISDTDFKDSKISVDYGALTLNNTRFDSLDLHLDSGDFIADDTQITTLNLKNEYGKNNLKNFKGDFITADLDTSSLTVNALELGSLDCVVEYGDVKLTLPEKLDTYTFDISVEYGDIMIPKDAPKGFHKERYDDEEYYQTDGDGKRLIHVKSDTGDVVIDNE</sequence>
<gene>
    <name evidence="3" type="ORF">HGO97_019485</name>
</gene>
<dbReference type="RefSeq" id="WP_216244544.1">
    <property type="nucleotide sequence ID" value="NZ_JABACJ020000025.1"/>
</dbReference>
<dbReference type="InterPro" id="IPR025164">
    <property type="entry name" value="Toastrack_DUF4097"/>
</dbReference>
<keyword evidence="1" id="KW-0472">Membrane</keyword>
<dbReference type="EMBL" id="JABACJ020000025">
    <property type="protein sequence ID" value="MBU3877989.1"/>
    <property type="molecule type" value="Genomic_DNA"/>
</dbReference>
<feature type="domain" description="DUF4097" evidence="2">
    <location>
        <begin position="67"/>
        <end position="316"/>
    </location>
</feature>
<accession>A0ABS6D8S5</accession>
<keyword evidence="1" id="KW-0812">Transmembrane</keyword>